<dbReference type="RefSeq" id="XP_041189043.1">
    <property type="nucleotide sequence ID" value="XM_041343665.1"/>
</dbReference>
<dbReference type="EMBL" id="JABBWG010000035">
    <property type="protein sequence ID" value="KAG1809134.1"/>
    <property type="molecule type" value="Genomic_DNA"/>
</dbReference>
<evidence type="ECO:0000313" key="1">
    <source>
        <dbReference type="EMBL" id="KAG1809134.1"/>
    </source>
</evidence>
<keyword evidence="2" id="KW-1185">Reference proteome</keyword>
<dbReference type="GeneID" id="64637681"/>
<accession>A0A9P7J952</accession>
<sequence>MRSSWWSMGFLWCGFANTTVLYFQACFLLKCEHKSYGPWYVCYDELKAIGYVLDAQRNSMISFLQLSHDHRPTHLNIVHHNSPESSANVRCKDHTFLIPICTLRNVLTFMAIGSCRLLPSSI</sequence>
<organism evidence="1 2">
    <name type="scientific">Suillus subaureus</name>
    <dbReference type="NCBI Taxonomy" id="48587"/>
    <lineage>
        <taxon>Eukaryota</taxon>
        <taxon>Fungi</taxon>
        <taxon>Dikarya</taxon>
        <taxon>Basidiomycota</taxon>
        <taxon>Agaricomycotina</taxon>
        <taxon>Agaricomycetes</taxon>
        <taxon>Agaricomycetidae</taxon>
        <taxon>Boletales</taxon>
        <taxon>Suillineae</taxon>
        <taxon>Suillaceae</taxon>
        <taxon>Suillus</taxon>
    </lineage>
</organism>
<name>A0A9P7J952_9AGAM</name>
<proteinExistence type="predicted"/>
<gene>
    <name evidence="1" type="ORF">BJ212DRAFT_617537</name>
</gene>
<dbReference type="AlphaFoldDB" id="A0A9P7J952"/>
<dbReference type="Proteomes" id="UP000807769">
    <property type="component" value="Unassembled WGS sequence"/>
</dbReference>
<protein>
    <submittedName>
        <fullName evidence="1">Uncharacterized protein</fullName>
    </submittedName>
</protein>
<evidence type="ECO:0000313" key="2">
    <source>
        <dbReference type="Proteomes" id="UP000807769"/>
    </source>
</evidence>
<reference evidence="1" key="1">
    <citation type="journal article" date="2020" name="New Phytol.">
        <title>Comparative genomics reveals dynamic genome evolution in host specialist ectomycorrhizal fungi.</title>
        <authorList>
            <person name="Lofgren L.A."/>
            <person name="Nguyen N.H."/>
            <person name="Vilgalys R."/>
            <person name="Ruytinx J."/>
            <person name="Liao H.L."/>
            <person name="Branco S."/>
            <person name="Kuo A."/>
            <person name="LaButti K."/>
            <person name="Lipzen A."/>
            <person name="Andreopoulos W."/>
            <person name="Pangilinan J."/>
            <person name="Riley R."/>
            <person name="Hundley H."/>
            <person name="Na H."/>
            <person name="Barry K."/>
            <person name="Grigoriev I.V."/>
            <person name="Stajich J.E."/>
            <person name="Kennedy P.G."/>
        </authorList>
    </citation>
    <scope>NUCLEOTIDE SEQUENCE</scope>
    <source>
        <strain evidence="1">MN1</strain>
    </source>
</reference>
<comment type="caution">
    <text evidence="1">The sequence shown here is derived from an EMBL/GenBank/DDBJ whole genome shotgun (WGS) entry which is preliminary data.</text>
</comment>